<dbReference type="Proteomes" id="UP000184330">
    <property type="component" value="Unassembled WGS sequence"/>
</dbReference>
<accession>A0A1L7WEK6</accession>
<reference evidence="1 2" key="1">
    <citation type="submission" date="2016-03" db="EMBL/GenBank/DDBJ databases">
        <authorList>
            <person name="Ploux O."/>
        </authorList>
    </citation>
    <scope>NUCLEOTIDE SEQUENCE [LARGE SCALE GENOMIC DNA]</scope>
    <source>
        <strain evidence="1 2">UAMH 11012</strain>
    </source>
</reference>
<evidence type="ECO:0000313" key="1">
    <source>
        <dbReference type="EMBL" id="CZR51215.1"/>
    </source>
</evidence>
<dbReference type="EMBL" id="FJOG01000001">
    <property type="protein sequence ID" value="CZR51215.1"/>
    <property type="molecule type" value="Genomic_DNA"/>
</dbReference>
<proteinExistence type="predicted"/>
<name>A0A1L7WEK6_9HELO</name>
<gene>
    <name evidence="1" type="ORF">PAC_01090</name>
</gene>
<evidence type="ECO:0000313" key="2">
    <source>
        <dbReference type="Proteomes" id="UP000184330"/>
    </source>
</evidence>
<organism evidence="1 2">
    <name type="scientific">Phialocephala subalpina</name>
    <dbReference type="NCBI Taxonomy" id="576137"/>
    <lineage>
        <taxon>Eukaryota</taxon>
        <taxon>Fungi</taxon>
        <taxon>Dikarya</taxon>
        <taxon>Ascomycota</taxon>
        <taxon>Pezizomycotina</taxon>
        <taxon>Leotiomycetes</taxon>
        <taxon>Helotiales</taxon>
        <taxon>Mollisiaceae</taxon>
        <taxon>Phialocephala</taxon>
        <taxon>Phialocephala fortinii species complex</taxon>
    </lineage>
</organism>
<keyword evidence="2" id="KW-1185">Reference proteome</keyword>
<sequence>MTASLACLEADRATGISLGAFAMNKVKTYFLTPGWDFPVGSIQLGSIISDPSFPHRSLTEDNPVSIDTKIHPSDKYDFNDTIDKSRSNKFGLWAQFLQIFGLGAEASVSFDKGSIDKYAFKHMRTEWFLPSKTFAKACLKATNVADFLEQTEYRKPVYIITGLKTVEGASVTTVSSKGRGVRAKVGFDGTPAAVPVTIGPEADHKQKEADTASFKKSSPVVFAFQLSEMWCKEGSDDVTLKDHTKGALFGVGGQKELDLETEVVEGAEQLEDGREVAAVFDEDGEEACNCVLPDLDTI</sequence>
<protein>
    <submittedName>
        <fullName evidence="1">Uncharacterized protein</fullName>
    </submittedName>
</protein>
<dbReference type="AlphaFoldDB" id="A0A1L7WEK6"/>
<dbReference type="OrthoDB" id="4500473at2759"/>